<comment type="caution">
    <text evidence="2">The sequence shown here is derived from an EMBL/GenBank/DDBJ whole genome shotgun (WGS) entry which is preliminary data.</text>
</comment>
<feature type="region of interest" description="Disordered" evidence="1">
    <location>
        <begin position="149"/>
        <end position="199"/>
    </location>
</feature>
<feature type="compositionally biased region" description="Acidic residues" evidence="1">
    <location>
        <begin position="801"/>
        <end position="812"/>
    </location>
</feature>
<feature type="region of interest" description="Disordered" evidence="1">
    <location>
        <begin position="1"/>
        <end position="57"/>
    </location>
</feature>
<evidence type="ECO:0000313" key="2">
    <source>
        <dbReference type="EMBL" id="KAG5481734.1"/>
    </source>
</evidence>
<dbReference type="AlphaFoldDB" id="A0A836GZ06"/>
<dbReference type="RefSeq" id="XP_067693915.1">
    <property type="nucleotide sequence ID" value="XM_067838736.1"/>
</dbReference>
<dbReference type="CDD" id="cd11660">
    <property type="entry name" value="SANT_TRF"/>
    <property type="match status" value="1"/>
</dbReference>
<dbReference type="Gene3D" id="1.10.10.60">
    <property type="entry name" value="Homeodomain-like"/>
    <property type="match status" value="1"/>
</dbReference>
<evidence type="ECO:0008006" key="4">
    <source>
        <dbReference type="Google" id="ProtNLM"/>
    </source>
</evidence>
<feature type="region of interest" description="Disordered" evidence="1">
    <location>
        <begin position="637"/>
        <end position="702"/>
    </location>
</feature>
<feature type="region of interest" description="Disordered" evidence="1">
    <location>
        <begin position="280"/>
        <end position="299"/>
    </location>
</feature>
<feature type="compositionally biased region" description="Polar residues" evidence="1">
    <location>
        <begin position="285"/>
        <end position="299"/>
    </location>
</feature>
<feature type="compositionally biased region" description="Pro residues" evidence="1">
    <location>
        <begin position="179"/>
        <end position="189"/>
    </location>
</feature>
<name>A0A836GZ06_LEIEN</name>
<feature type="compositionally biased region" description="Low complexity" evidence="1">
    <location>
        <begin position="1"/>
        <end position="22"/>
    </location>
</feature>
<reference evidence="2 3" key="1">
    <citation type="submission" date="2021-02" db="EMBL/GenBank/DDBJ databases">
        <title>Leishmania (Mundinia) enrietti genome sequencing and assembly.</title>
        <authorList>
            <person name="Almutairi H."/>
            <person name="Gatherer D."/>
        </authorList>
    </citation>
    <scope>NUCLEOTIDE SEQUENCE [LARGE SCALE GENOMIC DNA]</scope>
    <source>
        <strain evidence="2">CUR178</strain>
    </source>
</reference>
<dbReference type="OrthoDB" id="608866at2759"/>
<accession>A0A836GZ06</accession>
<dbReference type="GeneID" id="94174246"/>
<evidence type="ECO:0000256" key="1">
    <source>
        <dbReference type="SAM" id="MobiDB-lite"/>
    </source>
</evidence>
<organism evidence="2 3">
    <name type="scientific">Leishmania enriettii</name>
    <dbReference type="NCBI Taxonomy" id="5663"/>
    <lineage>
        <taxon>Eukaryota</taxon>
        <taxon>Discoba</taxon>
        <taxon>Euglenozoa</taxon>
        <taxon>Kinetoplastea</taxon>
        <taxon>Metakinetoplastina</taxon>
        <taxon>Trypanosomatida</taxon>
        <taxon>Trypanosomatidae</taxon>
        <taxon>Leishmaniinae</taxon>
        <taxon>Leishmania</taxon>
    </lineage>
</organism>
<proteinExistence type="predicted"/>
<protein>
    <recommendedName>
        <fullName evidence="4">Ttaggg binding factor</fullName>
    </recommendedName>
</protein>
<gene>
    <name evidence="2" type="ORF">CUR178_07087</name>
</gene>
<sequence length="812" mass="84099">MSAAGLSTAAATPASGIGAAVAGRRRRQQQPECSIAADSPATIARGDESGSSDRVPESAKRDLHYFDALHSILLSHVRRGNSEGVLALLSLPSVAESEVFWSTCTYCQGLVAAVLIHIMEHTGQLTVPASPPAFSATAVDVASPPGVLVASGDPAEDSRVCSLESTPKTRRQASLRSPSPHPSRAPPAPSDAVTVTDDRLSRASHSPLITPLTVDDLHSLLHLCSREGAAAVSLHEEQQSVLSPPEGTGVDSGEGPCCIARCHPPALASLLRVGKALRQRHHGSGVSTGADTSSRQLQPTEARWQVATDLDLELYVKSVMRRLEAMMDAETQMEERNVDAPSATTRKRSRSCDALTVLPTSTSSEGKRIDISTPSGPDPLRVAGEEVQVAAPADAVDLAALVAVLQEHCHDMVYVSPFSSCRLAASTAVEESTDSTVTTAATIMGISGSNSNGSLTNLVYAPGITTTANTAAGAAAARSSAADLGGAAPEAVSRGVEKADECVAKCSDTQDVSDGFDAVELLRRIPAISAARWALPSGARSADNCGAAKAEGGAQHPISATAGAVTAQRGGTGQRRPACAAASASADSSSTPLPCSSACTMVAARQTPADEEQARVSAGIRAFDAFTAALEESAPTTVGVSAAPPQSSLAPAAPSSSSCTGSLSRRHTAARPVAPGALHARPSAPPPPPSQSSTSEVRRRHKFSPQEDAAILHGVARFGQMSGAFQYILHAYRPVWRTGRTALHLYDHWRGALRRRAVAASSSVVTGHEDRSGLNKALDDEEGALRVSPIHRATPNYEQDLSSDIEGFSDDS</sequence>
<feature type="region of interest" description="Disordered" evidence="1">
    <location>
        <begin position="770"/>
        <end position="812"/>
    </location>
</feature>
<dbReference type="Proteomes" id="UP000674179">
    <property type="component" value="Chromosome 18"/>
</dbReference>
<keyword evidence="3" id="KW-1185">Reference proteome</keyword>
<feature type="compositionally biased region" description="Low complexity" evidence="1">
    <location>
        <begin position="641"/>
        <end position="658"/>
    </location>
</feature>
<dbReference type="KEGG" id="lenr:94174246"/>
<dbReference type="EMBL" id="JAFHKP010000018">
    <property type="protein sequence ID" value="KAG5481734.1"/>
    <property type="molecule type" value="Genomic_DNA"/>
</dbReference>
<evidence type="ECO:0000313" key="3">
    <source>
        <dbReference type="Proteomes" id="UP000674179"/>
    </source>
</evidence>